<comment type="caution">
    <text evidence="2">The sequence shown here is derived from an EMBL/GenBank/DDBJ whole genome shotgun (WGS) entry which is preliminary data.</text>
</comment>
<reference evidence="2 3" key="1">
    <citation type="journal article" date="2018" name="PLoS Genet.">
        <title>Population sequencing reveals clonal diversity and ancestral inbreeding in the grapevine cultivar Chardonnay.</title>
        <authorList>
            <person name="Roach M.J."/>
            <person name="Johnson D.L."/>
            <person name="Bohlmann J."/>
            <person name="van Vuuren H.J."/>
            <person name="Jones S.J."/>
            <person name="Pretorius I.S."/>
            <person name="Schmidt S.A."/>
            <person name="Borneman A.R."/>
        </authorList>
    </citation>
    <scope>NUCLEOTIDE SEQUENCE [LARGE SCALE GENOMIC DNA]</scope>
    <source>
        <strain evidence="3">cv. Chardonnay</strain>
        <tissue evidence="2">Leaf</tissue>
    </source>
</reference>
<evidence type="ECO:0000313" key="2">
    <source>
        <dbReference type="EMBL" id="RVW86189.1"/>
    </source>
</evidence>
<feature type="coiled-coil region" evidence="1">
    <location>
        <begin position="42"/>
        <end position="144"/>
    </location>
</feature>
<dbReference type="Proteomes" id="UP000288805">
    <property type="component" value="Unassembled WGS sequence"/>
</dbReference>
<evidence type="ECO:0000256" key="1">
    <source>
        <dbReference type="SAM" id="Coils"/>
    </source>
</evidence>
<dbReference type="EMBL" id="QGNW01000196">
    <property type="protein sequence ID" value="RVW86189.1"/>
    <property type="molecule type" value="Genomic_DNA"/>
</dbReference>
<keyword evidence="1" id="KW-0175">Coiled coil</keyword>
<dbReference type="AlphaFoldDB" id="A0A438HP44"/>
<protein>
    <submittedName>
        <fullName evidence="2">Structural maintenance of chromosomes protein 6A</fullName>
    </submittedName>
</protein>
<organism evidence="2 3">
    <name type="scientific">Vitis vinifera</name>
    <name type="common">Grape</name>
    <dbReference type="NCBI Taxonomy" id="29760"/>
    <lineage>
        <taxon>Eukaryota</taxon>
        <taxon>Viridiplantae</taxon>
        <taxon>Streptophyta</taxon>
        <taxon>Embryophyta</taxon>
        <taxon>Tracheophyta</taxon>
        <taxon>Spermatophyta</taxon>
        <taxon>Magnoliopsida</taxon>
        <taxon>eudicotyledons</taxon>
        <taxon>Gunneridae</taxon>
        <taxon>Pentapetalae</taxon>
        <taxon>rosids</taxon>
        <taxon>Vitales</taxon>
        <taxon>Vitaceae</taxon>
        <taxon>Viteae</taxon>
        <taxon>Vitis</taxon>
    </lineage>
</organism>
<evidence type="ECO:0000313" key="3">
    <source>
        <dbReference type="Proteomes" id="UP000288805"/>
    </source>
</evidence>
<sequence length="224" mass="25941">MRVEMEVLEKNGRWEIVELLRGKKPIGSKWVFTVKYKTYSSLERYRRDVMSKKLRLQDVKNSYVAESNPAPASSVDELHHEISVLQAEIREKEILLKDFQMRMSEADAKANDLKLSFENLCESAKVEIDAYEAAENELVVIEQELCSAEMEKTHYEGIMNNKVLPDIKEAETRYQELEHNRKCVNPKHNTLSQEPVNRAKFRSPSALNLFQSLVRFLSSKCDAA</sequence>
<accession>A0A438HP44</accession>
<gene>
    <name evidence="2" type="primary">SMC6A_1</name>
    <name evidence="2" type="ORF">CK203_046060</name>
</gene>
<proteinExistence type="predicted"/>
<name>A0A438HP44_VITVI</name>